<feature type="domain" description="Helicase ATP-binding" evidence="5">
    <location>
        <begin position="48"/>
        <end position="215"/>
    </location>
</feature>
<dbReference type="SMART" id="SM00487">
    <property type="entry name" value="DEXDc"/>
    <property type="match status" value="1"/>
</dbReference>
<evidence type="ECO:0000256" key="4">
    <source>
        <dbReference type="ARBA" id="ARBA00022840"/>
    </source>
</evidence>
<reference evidence="7 8" key="1">
    <citation type="submission" date="2019-03" db="EMBL/GenBank/DDBJ databases">
        <title>Genomic Encyclopedia of Type Strains, Phase IV (KMG-IV): sequencing the most valuable type-strain genomes for metagenomic binning, comparative biology and taxonomic classification.</title>
        <authorList>
            <person name="Goeker M."/>
        </authorList>
    </citation>
    <scope>NUCLEOTIDE SEQUENCE [LARGE SCALE GENOMIC DNA]</scope>
    <source>
        <strain evidence="7 8">DSM 17974</strain>
    </source>
</reference>
<dbReference type="CDD" id="cd18011">
    <property type="entry name" value="DEXDc_RapA"/>
    <property type="match status" value="1"/>
</dbReference>
<dbReference type="Pfam" id="PF00271">
    <property type="entry name" value="Helicase_C"/>
    <property type="match status" value="1"/>
</dbReference>
<dbReference type="SUPFAM" id="SSF52540">
    <property type="entry name" value="P-loop containing nucleoside triphosphate hydrolases"/>
    <property type="match status" value="2"/>
</dbReference>
<gene>
    <name evidence="7" type="ORF">C7445_1263</name>
</gene>
<evidence type="ECO:0000259" key="6">
    <source>
        <dbReference type="PROSITE" id="PS51194"/>
    </source>
</evidence>
<dbReference type="InterPro" id="IPR027417">
    <property type="entry name" value="P-loop_NTPase"/>
</dbReference>
<dbReference type="InterPro" id="IPR014001">
    <property type="entry name" value="Helicase_ATP-bd"/>
</dbReference>
<dbReference type="GO" id="GO:0016787">
    <property type="term" value="F:hydrolase activity"/>
    <property type="evidence" value="ECO:0007669"/>
    <property type="project" value="UniProtKB-KW"/>
</dbReference>
<dbReference type="InterPro" id="IPR049730">
    <property type="entry name" value="SNF2/RAD54-like_C"/>
</dbReference>
<dbReference type="Proteomes" id="UP000294581">
    <property type="component" value="Unassembled WGS sequence"/>
</dbReference>
<evidence type="ECO:0000313" key="7">
    <source>
        <dbReference type="EMBL" id="TDY39082.1"/>
    </source>
</evidence>
<dbReference type="AlphaFoldDB" id="A0A4R8L8I1"/>
<evidence type="ECO:0000256" key="2">
    <source>
        <dbReference type="ARBA" id="ARBA00022801"/>
    </source>
</evidence>
<sequence>MSTPYHSKLWAHLLTLRAAADDFDRITRAAGNARVDVNPHQIDAALFALRSPLSQGAILADEVGLGKTIEAGLVLSQRWAERRRKLIVVVPATLRKQWAMELEEKFHLPSIILEAKSFKALQRQGHTNPFDLRNQVIICSYHFAAAKSEYISMVTWDLAVLDEAHRLRNVYKSNNKLAKNIQATLARTRKLLLTATPLQNSLMELYGLVSIVDPQVFGDEKSFQAQFARQSSEERNRLLRERLASICTRTLRKQVLEYIKYTNRIPITQEFVPSDDEHRLYEEVTDYLRREVLLALPASQRSLMTLVLRKLLASSTFAIAGTLRGLIRRLESMQPITAEDVADDYEGIDELEDEWDGSDNEETIDPQLIAEELSLLRKYADLAESIRDNAKGDALLTVLDEAIDKAKSLGAAEKAVIFTESRRTQQYLFQLLTENGYDGQVVLFNGVNNDPLSTRIYNEWLKRHDGESVITGSRSADIRAALIEEFRERAKILVATESAAEGVNLQFCSLVVNYDLPWNPQRVEQRIGRCHRYGQKHDVVVVNFLNKRNEADQRVYELLADKFQLFSGIFGASDEVLGALESGVDLEKRIAQVYQECRTTDEINAAFDALQNELESSIESRLTETRRALLDNFDEDVHARLKVYEGQAHERLSEQQQYLLSLAKVELADSAIFDETLSRFRYSGGDAPPGMYHLDWKLAEANGDTFFRVDHPLAQSLVERAVARELPPAEIVVQYSDYEGLISTVQELKGKSGWLSVAELTVESFELEEFLIFAGVTDAGEIVDEETCLKLFKPYADVRPLGSFNAPLPKVTQIEEQLVKEKLHFVEEKNGRYFDEEVAKLDRWADDLKFGLEQEIRDLDKQIKALRRTSTTAISLADKLAAQKAQRNVETQRNRKRRELYEAQDAIDARRNELIENIERQLKQTHRLKSLFTIRWTVV</sequence>
<keyword evidence="7" id="KW-0489">Methyltransferase</keyword>
<dbReference type="CDD" id="cd18793">
    <property type="entry name" value="SF2_C_SNF"/>
    <property type="match status" value="1"/>
</dbReference>
<dbReference type="SMART" id="SM00490">
    <property type="entry name" value="HELICc"/>
    <property type="match status" value="1"/>
</dbReference>
<dbReference type="GO" id="GO:0005524">
    <property type="term" value="F:ATP binding"/>
    <property type="evidence" value="ECO:0007669"/>
    <property type="project" value="UniProtKB-KW"/>
</dbReference>
<dbReference type="PROSITE" id="PS51194">
    <property type="entry name" value="HELICASE_CTER"/>
    <property type="match status" value="1"/>
</dbReference>
<dbReference type="PROSITE" id="PS51192">
    <property type="entry name" value="HELICASE_ATP_BIND_1"/>
    <property type="match status" value="1"/>
</dbReference>
<evidence type="ECO:0000256" key="1">
    <source>
        <dbReference type="ARBA" id="ARBA00022741"/>
    </source>
</evidence>
<keyword evidence="1" id="KW-0547">Nucleotide-binding</keyword>
<dbReference type="RefSeq" id="WP_134161195.1">
    <property type="nucleotide sequence ID" value="NZ_SORF01000026.1"/>
</dbReference>
<name>A0A4R8L8I1_9BACL</name>
<dbReference type="PANTHER" id="PTHR10799">
    <property type="entry name" value="SNF2/RAD54 HELICASE FAMILY"/>
    <property type="match status" value="1"/>
</dbReference>
<proteinExistence type="predicted"/>
<evidence type="ECO:0000259" key="5">
    <source>
        <dbReference type="PROSITE" id="PS51192"/>
    </source>
</evidence>
<comment type="caution">
    <text evidence="7">The sequence shown here is derived from an EMBL/GenBank/DDBJ whole genome shotgun (WGS) entry which is preliminary data.</text>
</comment>
<protein>
    <submittedName>
        <fullName evidence="7">Adenine-specific DNA-methyltransferase</fullName>
    </submittedName>
</protein>
<keyword evidence="4" id="KW-0067">ATP-binding</keyword>
<accession>A0A4R8L8I1</accession>
<dbReference type="EMBL" id="SORF01000026">
    <property type="protein sequence ID" value="TDY39082.1"/>
    <property type="molecule type" value="Genomic_DNA"/>
</dbReference>
<dbReference type="GO" id="GO:0032259">
    <property type="term" value="P:methylation"/>
    <property type="evidence" value="ECO:0007669"/>
    <property type="project" value="UniProtKB-KW"/>
</dbReference>
<dbReference type="OrthoDB" id="9815272at2"/>
<dbReference type="GO" id="GO:0008168">
    <property type="term" value="F:methyltransferase activity"/>
    <property type="evidence" value="ECO:0007669"/>
    <property type="project" value="UniProtKB-KW"/>
</dbReference>
<evidence type="ECO:0000313" key="8">
    <source>
        <dbReference type="Proteomes" id="UP000294581"/>
    </source>
</evidence>
<keyword evidence="3" id="KW-0347">Helicase</keyword>
<keyword evidence="7" id="KW-0808">Transferase</keyword>
<evidence type="ECO:0000256" key="3">
    <source>
        <dbReference type="ARBA" id="ARBA00022806"/>
    </source>
</evidence>
<feature type="domain" description="Helicase C-terminal" evidence="6">
    <location>
        <begin position="398"/>
        <end position="577"/>
    </location>
</feature>
<organism evidence="7 8">
    <name type="scientific">Alicyclobacillus sacchari</name>
    <dbReference type="NCBI Taxonomy" id="392010"/>
    <lineage>
        <taxon>Bacteria</taxon>
        <taxon>Bacillati</taxon>
        <taxon>Bacillota</taxon>
        <taxon>Bacilli</taxon>
        <taxon>Bacillales</taxon>
        <taxon>Alicyclobacillaceae</taxon>
        <taxon>Alicyclobacillus</taxon>
    </lineage>
</organism>
<dbReference type="InterPro" id="IPR000330">
    <property type="entry name" value="SNF2_N"/>
</dbReference>
<dbReference type="Gene3D" id="3.40.50.300">
    <property type="entry name" value="P-loop containing nucleotide triphosphate hydrolases"/>
    <property type="match status" value="1"/>
</dbReference>
<keyword evidence="8" id="KW-1185">Reference proteome</keyword>
<keyword evidence="2" id="KW-0378">Hydrolase</keyword>
<dbReference type="GO" id="GO:0004386">
    <property type="term" value="F:helicase activity"/>
    <property type="evidence" value="ECO:0007669"/>
    <property type="project" value="UniProtKB-KW"/>
</dbReference>
<dbReference type="InterPro" id="IPR057342">
    <property type="entry name" value="DEXDc_RapA"/>
</dbReference>
<dbReference type="Gene3D" id="3.40.50.10810">
    <property type="entry name" value="Tandem AAA-ATPase domain"/>
    <property type="match status" value="1"/>
</dbReference>
<dbReference type="InterPro" id="IPR038718">
    <property type="entry name" value="SNF2-like_sf"/>
</dbReference>
<dbReference type="Pfam" id="PF00176">
    <property type="entry name" value="SNF2-rel_dom"/>
    <property type="match status" value="1"/>
</dbReference>
<dbReference type="InterPro" id="IPR001650">
    <property type="entry name" value="Helicase_C-like"/>
</dbReference>